<accession>A0A9D2HRR8</accession>
<organism evidence="4 5">
    <name type="scientific">Candidatus Bacteroides intestinavium</name>
    <dbReference type="NCBI Taxonomy" id="2838469"/>
    <lineage>
        <taxon>Bacteria</taxon>
        <taxon>Pseudomonadati</taxon>
        <taxon>Bacteroidota</taxon>
        <taxon>Bacteroidia</taxon>
        <taxon>Bacteroidales</taxon>
        <taxon>Bacteroidaceae</taxon>
        <taxon>Bacteroides</taxon>
    </lineage>
</organism>
<feature type="domain" description="DUF4874" evidence="3">
    <location>
        <begin position="33"/>
        <end position="206"/>
    </location>
</feature>
<feature type="signal peptide" evidence="1">
    <location>
        <begin position="1"/>
        <end position="20"/>
    </location>
</feature>
<comment type="caution">
    <text evidence="4">The sequence shown here is derived from an EMBL/GenBank/DDBJ whole genome shotgun (WGS) entry which is preliminary data.</text>
</comment>
<protein>
    <submittedName>
        <fullName evidence="4">DUF4874 domain-containing protein</fullName>
    </submittedName>
</protein>
<sequence>MKLNFLFGAALSFCTGLLYAQEAPIEPVSPLRNPERGYHVECNYFVHNFVNPFDASEKYPETFIDNRLERCQAEGDSLTLTQLYLYLSDYVDRDLPPEAFDHMQTIFDDVKTHGFKVILRFAYNYKGLNAYGGETEESIMRHLEQLRPFLQKNNGLIATCQVGFIGAWGEWHTSPLSQNQEAKNRLVNTLLDIFPKEYCLQLRYPKQKRPLKLKHPEDWRRIGFANDYFTAGEHSHAPENDFVPGDDNYNMVLQDAAYFFMSGEIPYAENTEWGLHDLISVDRSLQILRDHHYSAFDITQNTELNIRHWKHYALYPEKLDSLQIPYDISYFRNAQGKMVSRSAYDFIRDHLGYRLYLTKASLDKEGGQLVYSIGLKNTGFATVVNPHPVYLLLINAEDEVVSKVRLEGVCAKDWQPYRQTSGNYETIPYTLKGKIPLSLEAGTYRVAIWMPDAQTSLQHCPLYDIRWVEENGLQHWSNGQYLANIIGKIKW</sequence>
<keyword evidence="1" id="KW-0732">Signal</keyword>
<dbReference type="Pfam" id="PF16173">
    <property type="entry name" value="DUF4874"/>
    <property type="match status" value="1"/>
</dbReference>
<dbReference type="AlphaFoldDB" id="A0A9D2HRR8"/>
<evidence type="ECO:0000313" key="4">
    <source>
        <dbReference type="EMBL" id="HJA83234.1"/>
    </source>
</evidence>
<dbReference type="Proteomes" id="UP000823860">
    <property type="component" value="Unassembled WGS sequence"/>
</dbReference>
<evidence type="ECO:0000256" key="1">
    <source>
        <dbReference type="SAM" id="SignalP"/>
    </source>
</evidence>
<evidence type="ECO:0000259" key="2">
    <source>
        <dbReference type="Pfam" id="PF16116"/>
    </source>
</evidence>
<name>A0A9D2HRR8_9BACE</name>
<feature type="chain" id="PRO_5038658433" evidence="1">
    <location>
        <begin position="21"/>
        <end position="491"/>
    </location>
</feature>
<evidence type="ECO:0000259" key="3">
    <source>
        <dbReference type="Pfam" id="PF16173"/>
    </source>
</evidence>
<proteinExistence type="predicted"/>
<evidence type="ECO:0000313" key="5">
    <source>
        <dbReference type="Proteomes" id="UP000823860"/>
    </source>
</evidence>
<feature type="domain" description="DUF4832" evidence="2">
    <location>
        <begin position="221"/>
        <end position="466"/>
    </location>
</feature>
<dbReference type="EMBL" id="DWZE01000059">
    <property type="protein sequence ID" value="HJA83234.1"/>
    <property type="molecule type" value="Genomic_DNA"/>
</dbReference>
<gene>
    <name evidence="4" type="ORF">H9785_04610</name>
</gene>
<dbReference type="Pfam" id="PF16116">
    <property type="entry name" value="DUF4832"/>
    <property type="match status" value="1"/>
</dbReference>
<reference evidence="4" key="1">
    <citation type="journal article" date="2021" name="PeerJ">
        <title>Extensive microbial diversity within the chicken gut microbiome revealed by metagenomics and culture.</title>
        <authorList>
            <person name="Gilroy R."/>
            <person name="Ravi A."/>
            <person name="Getino M."/>
            <person name="Pursley I."/>
            <person name="Horton D.L."/>
            <person name="Alikhan N.F."/>
            <person name="Baker D."/>
            <person name="Gharbi K."/>
            <person name="Hall N."/>
            <person name="Watson M."/>
            <person name="Adriaenssens E.M."/>
            <person name="Foster-Nyarko E."/>
            <person name="Jarju S."/>
            <person name="Secka A."/>
            <person name="Antonio M."/>
            <person name="Oren A."/>
            <person name="Chaudhuri R.R."/>
            <person name="La Ragione R."/>
            <person name="Hildebrand F."/>
            <person name="Pallen M.J."/>
        </authorList>
    </citation>
    <scope>NUCLEOTIDE SEQUENCE</scope>
    <source>
        <strain evidence="4">ChiHecec1B25-7008</strain>
    </source>
</reference>
<reference evidence="4" key="2">
    <citation type="submission" date="2021-04" db="EMBL/GenBank/DDBJ databases">
        <authorList>
            <person name="Gilroy R."/>
        </authorList>
    </citation>
    <scope>NUCLEOTIDE SEQUENCE</scope>
    <source>
        <strain evidence="4">ChiHecec1B25-7008</strain>
    </source>
</reference>
<dbReference type="InterPro" id="IPR032379">
    <property type="entry name" value="DUF4874"/>
</dbReference>
<dbReference type="InterPro" id="IPR032267">
    <property type="entry name" value="DUF4832"/>
</dbReference>